<name>I7LWL5_TETTS</name>
<dbReference type="AlphaFoldDB" id="I7LWL5"/>
<dbReference type="KEGG" id="tet:TTHERM_00557950"/>
<dbReference type="HOGENOM" id="CLU_2077797_0_0_1"/>
<feature type="signal peptide" evidence="1">
    <location>
        <begin position="1"/>
        <end position="19"/>
    </location>
</feature>
<proteinExistence type="predicted"/>
<dbReference type="InParanoid" id="I7LWL5"/>
<dbReference type="RefSeq" id="XP_001022359.1">
    <property type="nucleotide sequence ID" value="XM_001022359.1"/>
</dbReference>
<protein>
    <recommendedName>
        <fullName evidence="4">Transmembrane protein</fullName>
    </recommendedName>
</protein>
<evidence type="ECO:0000313" key="2">
    <source>
        <dbReference type="EMBL" id="EAS02114.1"/>
    </source>
</evidence>
<dbReference type="EMBL" id="GG662547">
    <property type="protein sequence ID" value="EAS02114.1"/>
    <property type="molecule type" value="Genomic_DNA"/>
</dbReference>
<reference evidence="3" key="1">
    <citation type="journal article" date="2006" name="PLoS Biol.">
        <title>Macronuclear genome sequence of the ciliate Tetrahymena thermophila, a model eukaryote.</title>
        <authorList>
            <person name="Eisen J.A."/>
            <person name="Coyne R.S."/>
            <person name="Wu M."/>
            <person name="Wu D."/>
            <person name="Thiagarajan M."/>
            <person name="Wortman J.R."/>
            <person name="Badger J.H."/>
            <person name="Ren Q."/>
            <person name="Amedeo P."/>
            <person name="Jones K.M."/>
            <person name="Tallon L.J."/>
            <person name="Delcher A.L."/>
            <person name="Salzberg S.L."/>
            <person name="Silva J.C."/>
            <person name="Haas B.J."/>
            <person name="Majoros W.H."/>
            <person name="Farzad M."/>
            <person name="Carlton J.M."/>
            <person name="Smith R.K. Jr."/>
            <person name="Garg J."/>
            <person name="Pearlman R.E."/>
            <person name="Karrer K.M."/>
            <person name="Sun L."/>
            <person name="Manning G."/>
            <person name="Elde N.C."/>
            <person name="Turkewitz A.P."/>
            <person name="Asai D.J."/>
            <person name="Wilkes D.E."/>
            <person name="Wang Y."/>
            <person name="Cai H."/>
            <person name="Collins K."/>
            <person name="Stewart B.A."/>
            <person name="Lee S.R."/>
            <person name="Wilamowska K."/>
            <person name="Weinberg Z."/>
            <person name="Ruzzo W.L."/>
            <person name="Wloga D."/>
            <person name="Gaertig J."/>
            <person name="Frankel J."/>
            <person name="Tsao C.-C."/>
            <person name="Gorovsky M.A."/>
            <person name="Keeling P.J."/>
            <person name="Waller R.F."/>
            <person name="Patron N.J."/>
            <person name="Cherry J.M."/>
            <person name="Stover N.A."/>
            <person name="Krieger C.J."/>
            <person name="del Toro C."/>
            <person name="Ryder H.F."/>
            <person name="Williamson S.C."/>
            <person name="Barbeau R.A."/>
            <person name="Hamilton E.P."/>
            <person name="Orias E."/>
        </authorList>
    </citation>
    <scope>NUCLEOTIDE SEQUENCE [LARGE SCALE GENOMIC DNA]</scope>
    <source>
        <strain evidence="3">SB210</strain>
    </source>
</reference>
<gene>
    <name evidence="2" type="ORF">TTHERM_00557950</name>
</gene>
<feature type="chain" id="PRO_5003712061" description="Transmembrane protein" evidence="1">
    <location>
        <begin position="20"/>
        <end position="118"/>
    </location>
</feature>
<dbReference type="GeneID" id="7831564"/>
<evidence type="ECO:0000313" key="3">
    <source>
        <dbReference type="Proteomes" id="UP000009168"/>
    </source>
</evidence>
<dbReference type="Proteomes" id="UP000009168">
    <property type="component" value="Unassembled WGS sequence"/>
</dbReference>
<organism evidence="2 3">
    <name type="scientific">Tetrahymena thermophila (strain SB210)</name>
    <dbReference type="NCBI Taxonomy" id="312017"/>
    <lineage>
        <taxon>Eukaryota</taxon>
        <taxon>Sar</taxon>
        <taxon>Alveolata</taxon>
        <taxon>Ciliophora</taxon>
        <taxon>Intramacronucleata</taxon>
        <taxon>Oligohymenophorea</taxon>
        <taxon>Hymenostomatida</taxon>
        <taxon>Tetrahymenina</taxon>
        <taxon>Tetrahymenidae</taxon>
        <taxon>Tetrahymena</taxon>
    </lineage>
</organism>
<keyword evidence="3" id="KW-1185">Reference proteome</keyword>
<evidence type="ECO:0008006" key="4">
    <source>
        <dbReference type="Google" id="ProtNLM"/>
    </source>
</evidence>
<keyword evidence="1" id="KW-0732">Signal</keyword>
<evidence type="ECO:0000256" key="1">
    <source>
        <dbReference type="SAM" id="SignalP"/>
    </source>
</evidence>
<sequence>MKFISLILIVLIASNSVNAASSQNNLSSCILSINSPCTASVVSSDPQCSANLAYYGVCIGACGVTDSISDYQNCTSSCSSSDPNLSSYVQSVQTCISKASGSHLIISVIILISIFILY</sequence>
<accession>I7LWL5</accession>